<gene>
    <name evidence="1" type="ORF">K8352_08015</name>
</gene>
<accession>A0AAE3EV37</accession>
<sequence length="129" mass="15418">MEKIEITSRPDIKLLVHTFYGKIRLHPVLGPIFNSIVTDWPTHLDLLTDFWETQLLFERKYRGNPLAVHQEVDEKMDHSMKSEHFGIWLNLWFETLDELFQGDTAQIAKNRARKMSTMLYLNIFENRKK</sequence>
<protein>
    <submittedName>
        <fullName evidence="1">Group III truncated hemoglobin</fullName>
    </submittedName>
</protein>
<dbReference type="EMBL" id="JAIRBC010000010">
    <property type="protein sequence ID" value="MCG2460689.1"/>
    <property type="molecule type" value="Genomic_DNA"/>
</dbReference>
<keyword evidence="2" id="KW-1185">Reference proteome</keyword>
<dbReference type="AlphaFoldDB" id="A0AAE3EV37"/>
<proteinExistence type="predicted"/>
<comment type="caution">
    <text evidence="1">The sequence shown here is derived from an EMBL/GenBank/DDBJ whole genome shotgun (WGS) entry which is preliminary data.</text>
</comment>
<dbReference type="GO" id="GO:0019825">
    <property type="term" value="F:oxygen binding"/>
    <property type="evidence" value="ECO:0007669"/>
    <property type="project" value="InterPro"/>
</dbReference>
<evidence type="ECO:0000313" key="2">
    <source>
        <dbReference type="Proteomes" id="UP001200642"/>
    </source>
</evidence>
<organism evidence="1 2">
    <name type="scientific">Cerina litoralis</name>
    <dbReference type="NCBI Taxonomy" id="2874477"/>
    <lineage>
        <taxon>Bacteria</taxon>
        <taxon>Pseudomonadati</taxon>
        <taxon>Bacteroidota</taxon>
        <taxon>Flavobacteriia</taxon>
        <taxon>Flavobacteriales</taxon>
        <taxon>Flavobacteriaceae</taxon>
        <taxon>Cerina</taxon>
    </lineage>
</organism>
<dbReference type="Proteomes" id="UP001200642">
    <property type="component" value="Unassembled WGS sequence"/>
</dbReference>
<dbReference type="InterPro" id="IPR009050">
    <property type="entry name" value="Globin-like_sf"/>
</dbReference>
<dbReference type="InterPro" id="IPR012292">
    <property type="entry name" value="Globin/Proto"/>
</dbReference>
<dbReference type="Gene3D" id="1.10.490.10">
    <property type="entry name" value="Globins"/>
    <property type="match status" value="1"/>
</dbReference>
<dbReference type="CDD" id="cd08916">
    <property type="entry name" value="TrHb3_P"/>
    <property type="match status" value="1"/>
</dbReference>
<name>A0AAE3EV37_9FLAO</name>
<dbReference type="RefSeq" id="WP_317901838.1">
    <property type="nucleotide sequence ID" value="NZ_JAIRBC010000010.1"/>
</dbReference>
<reference evidence="1" key="1">
    <citation type="submission" date="2023-02" db="EMBL/GenBank/DDBJ databases">
        <title>Genome of Flavobacteriaceae gen. nov. sp. strain F89.</title>
        <authorList>
            <person name="Wang Y."/>
        </authorList>
    </citation>
    <scope>NUCLEOTIDE SEQUENCE</scope>
    <source>
        <strain evidence="1">F89</strain>
    </source>
</reference>
<dbReference type="SUPFAM" id="SSF46458">
    <property type="entry name" value="Globin-like"/>
    <property type="match status" value="1"/>
</dbReference>
<evidence type="ECO:0000313" key="1">
    <source>
        <dbReference type="EMBL" id="MCG2460689.1"/>
    </source>
</evidence>
<dbReference type="GO" id="GO:0020037">
    <property type="term" value="F:heme binding"/>
    <property type="evidence" value="ECO:0007669"/>
    <property type="project" value="InterPro"/>
</dbReference>